<evidence type="ECO:0000313" key="18">
    <source>
        <dbReference type="Proteomes" id="UP000596742"/>
    </source>
</evidence>
<feature type="domain" description="AIG1-type G" evidence="16">
    <location>
        <begin position="609"/>
        <end position="814"/>
    </location>
</feature>
<feature type="domain" description="MCM C-terminal AAA(+) ATPase" evidence="15">
    <location>
        <begin position="492"/>
        <end position="577"/>
    </location>
</feature>
<evidence type="ECO:0000256" key="8">
    <source>
        <dbReference type="ARBA" id="ARBA00022840"/>
    </source>
</evidence>
<dbReference type="GO" id="GO:0017116">
    <property type="term" value="F:single-stranded DNA helicase activity"/>
    <property type="evidence" value="ECO:0007669"/>
    <property type="project" value="TreeGrafter"/>
</dbReference>
<comment type="caution">
    <text evidence="17">The sequence shown here is derived from an EMBL/GenBank/DDBJ whole genome shotgun (WGS) entry which is preliminary data.</text>
</comment>
<protein>
    <recommendedName>
        <fullName evidence="11">DNA replication licensing factor MCM4</fullName>
        <ecNumber evidence="11">3.6.4.12</ecNumber>
    </recommendedName>
</protein>
<keyword evidence="9 11" id="KW-0238">DNA-binding</keyword>
<evidence type="ECO:0000256" key="11">
    <source>
        <dbReference type="RuleBase" id="RU368062"/>
    </source>
</evidence>
<comment type="similarity">
    <text evidence="3">Belongs to the TRAFAC class TrmE-Era-EngA-EngB-Septin-like GTPase superfamily. AIG1/Toc34/Toc159-like paraseptin GTPase family. IAN subfamily.</text>
</comment>
<proteinExistence type="inferred from homology"/>
<comment type="similarity">
    <text evidence="2 11">Belongs to the MCM family.</text>
</comment>
<dbReference type="PANTHER" id="PTHR11630">
    <property type="entry name" value="DNA REPLICATION LICENSING FACTOR MCM FAMILY MEMBER"/>
    <property type="match status" value="1"/>
</dbReference>
<keyword evidence="7 11" id="KW-0347">Helicase</keyword>
<keyword evidence="8 11" id="KW-0067">ATP-binding</keyword>
<dbReference type="GO" id="GO:0005524">
    <property type="term" value="F:ATP binding"/>
    <property type="evidence" value="ECO:0007669"/>
    <property type="project" value="UniProtKB-UniRule"/>
</dbReference>
<keyword evidence="12" id="KW-0175">Coiled coil</keyword>
<evidence type="ECO:0000313" key="17">
    <source>
        <dbReference type="EMBL" id="VDI53221.1"/>
    </source>
</evidence>
<dbReference type="SUPFAM" id="SSF50249">
    <property type="entry name" value="Nucleic acid-binding proteins"/>
    <property type="match status" value="1"/>
</dbReference>
<feature type="compositionally biased region" description="Basic and acidic residues" evidence="13">
    <location>
        <begin position="52"/>
        <end position="61"/>
    </location>
</feature>
<evidence type="ECO:0000256" key="10">
    <source>
        <dbReference type="ARBA" id="ARBA00023242"/>
    </source>
</evidence>
<dbReference type="Gene3D" id="2.40.50.140">
    <property type="entry name" value="Nucleic acid-binding proteins"/>
    <property type="match status" value="1"/>
</dbReference>
<evidence type="ECO:0000256" key="4">
    <source>
        <dbReference type="ARBA" id="ARBA00022705"/>
    </source>
</evidence>
<keyword evidence="10 11" id="KW-0539">Nucleus</keyword>
<dbReference type="GO" id="GO:0005634">
    <property type="term" value="C:nucleus"/>
    <property type="evidence" value="ECO:0007669"/>
    <property type="project" value="UniProtKB-SubCell"/>
</dbReference>
<comment type="subcellular location">
    <subcellularLocation>
        <location evidence="1">Nucleus</location>
    </subcellularLocation>
</comment>
<sequence length="898" mass="100277">MSEPLTPRRSKRGRTSEPTSPTTDENAKTPTRKSSRSSATTPSSTRGSARKSKPEKERDETSSPPSKRRMDSSPGADLRPLPSSPPSGPQAEDTSLFSSPPQSRAAPTSEIDLSSPLNYGTPGSRGGPRTPGAAATPIRTRPDVRSDRKLRQVTIGGSDPSEPTKITSDITSDPNAGPQLVIWGTDVVVSQCKDKFRRFITKYVDKNMAGDEQFDGMDINEPYYIQRLEEISVIGESFLNFNCEHLREFDAELYRQLICYPQEVIPTFDMSINEMFFDRYPDTALEHQVQVRPYNAALTKNMRSLNPEDIDQLITIGGMVIRTTALIPEMREAFFKCYVCGTTASVEIDRGRIAEPTLCTNCNTNHSFALVHNRSQFTDKQMIKLQESPEDMPAGQTPHTVILYAHNDLVDKVQPGDRVKVTGIYRATPLRVNPRMRNVKSVYKTHIDVVHFRKLDAKRLRESNDDDDDQKDTNLSEEREEFLKKLSKKSDIYERLARAIAPSIYENEDIKKGILLQLFGGCRKDFTNSGRGKFRSEMNILLCGDPGTSKSQLLQYVHHLVPRGQYTSGKGSSAVDMYRQSLRQSGLKKTEDVTVNGDQWKSDLQTVISQELRIFLIGKSGSGKSETGNTLLGEKVFESGLSPDPVTKECRHGTKMIGRRNIVIVDGPGIFFDRGFTDVKMKQELAKATALLAPGPHVFILVVGLNRFDESEIKAVDLYKKAFGEGMMKYLIVVFTRRDELDRNGMTIQGYVTKFKKDQKNFLASCDNRYFAINNIAPDADKATQANDLINMIFELEKQNKGKIYQNAEFDNAEKELENRIQELRNKSPTSLEEISILRASIRREITEGSIWSKAVLGILVTGGAGLVGAVALYFAGPSAVVTGIAAIVSSFTKFYPR</sequence>
<keyword evidence="14" id="KW-1133">Transmembrane helix</keyword>
<keyword evidence="5 11" id="KW-0547">Nucleotide-binding</keyword>
<dbReference type="EMBL" id="UYJE01007289">
    <property type="protein sequence ID" value="VDI53221.1"/>
    <property type="molecule type" value="Genomic_DNA"/>
</dbReference>
<comment type="subunit">
    <text evidence="11">Component of the MCM2-7 complex.</text>
</comment>
<feature type="transmembrane region" description="Helical" evidence="14">
    <location>
        <begin position="880"/>
        <end position="897"/>
    </location>
</feature>
<accession>A0A8B6FTE0</accession>
<dbReference type="FunFam" id="3.30.1640.10:FF:000001">
    <property type="entry name" value="DNA helicase"/>
    <property type="match status" value="1"/>
</dbReference>
<dbReference type="GO" id="GO:0042555">
    <property type="term" value="C:MCM complex"/>
    <property type="evidence" value="ECO:0007669"/>
    <property type="project" value="UniProtKB-UniRule"/>
</dbReference>
<feature type="coiled-coil region" evidence="12">
    <location>
        <begin position="807"/>
        <end position="834"/>
    </location>
</feature>
<feature type="compositionally biased region" description="Low complexity" evidence="13">
    <location>
        <begin position="36"/>
        <end position="47"/>
    </location>
</feature>
<evidence type="ECO:0000256" key="13">
    <source>
        <dbReference type="SAM" id="MobiDB-lite"/>
    </source>
</evidence>
<evidence type="ECO:0000256" key="6">
    <source>
        <dbReference type="ARBA" id="ARBA00022801"/>
    </source>
</evidence>
<comment type="function">
    <text evidence="11">Acts as component of the MCM2-7 complex (MCM complex) which is the replicative helicase essential for 'once per cell cycle' DNA replication initiation and elongation in eukaryotic cells. The active ATPase sites in the MCM2-7 ring are formed through the interaction surfaces of two neighboring subunits such that a critical structure of a conserved arginine finger motif is provided in trans relative to the ATP-binding site of the Walker A box of the adjacent subunit. The six ATPase active sites, however, are likely to contribute differentially to the complex helicase activity.</text>
</comment>
<dbReference type="FunFam" id="2.20.28.10:FF:000003">
    <property type="entry name" value="DNA helicase"/>
    <property type="match status" value="1"/>
</dbReference>
<dbReference type="InterPro" id="IPR027925">
    <property type="entry name" value="MCM_N"/>
</dbReference>
<dbReference type="FunFam" id="3.40.50.300:FF:000366">
    <property type="entry name" value="GTPase, IMAP family member 2"/>
    <property type="match status" value="1"/>
</dbReference>
<dbReference type="Proteomes" id="UP000596742">
    <property type="component" value="Unassembled WGS sequence"/>
</dbReference>
<dbReference type="Gene3D" id="3.40.50.300">
    <property type="entry name" value="P-loop containing nucleotide triphosphate hydrolases"/>
    <property type="match status" value="2"/>
</dbReference>
<dbReference type="InterPro" id="IPR031327">
    <property type="entry name" value="MCM"/>
</dbReference>
<feature type="compositionally biased region" description="Polar residues" evidence="13">
    <location>
        <begin position="164"/>
        <end position="174"/>
    </location>
</feature>
<dbReference type="SUPFAM" id="SSF52540">
    <property type="entry name" value="P-loop containing nucleoside triphosphate hydrolases"/>
    <property type="match status" value="2"/>
</dbReference>
<dbReference type="EC" id="3.6.4.12" evidence="11"/>
<dbReference type="GO" id="GO:1902975">
    <property type="term" value="P:mitotic DNA replication initiation"/>
    <property type="evidence" value="ECO:0007669"/>
    <property type="project" value="TreeGrafter"/>
</dbReference>
<keyword evidence="6 11" id="KW-0378">Hydrolase</keyword>
<evidence type="ECO:0000256" key="2">
    <source>
        <dbReference type="ARBA" id="ARBA00008010"/>
    </source>
</evidence>
<dbReference type="AlphaFoldDB" id="A0A8B6FTE0"/>
<evidence type="ECO:0000256" key="5">
    <source>
        <dbReference type="ARBA" id="ARBA00022741"/>
    </source>
</evidence>
<dbReference type="InterPro" id="IPR001208">
    <property type="entry name" value="MCM_dom"/>
</dbReference>
<dbReference type="Pfam" id="PF04548">
    <property type="entry name" value="AIG1"/>
    <property type="match status" value="1"/>
</dbReference>
<dbReference type="GO" id="GO:0005525">
    <property type="term" value="F:GTP binding"/>
    <property type="evidence" value="ECO:0007669"/>
    <property type="project" value="InterPro"/>
</dbReference>
<dbReference type="Gene3D" id="2.20.28.10">
    <property type="match status" value="1"/>
</dbReference>
<keyword evidence="4 11" id="KW-0235">DNA replication</keyword>
<dbReference type="Pfam" id="PF17207">
    <property type="entry name" value="MCM_OB"/>
    <property type="match status" value="1"/>
</dbReference>
<feature type="compositionally biased region" description="Low complexity" evidence="13">
    <location>
        <begin position="127"/>
        <end position="139"/>
    </location>
</feature>
<feature type="region of interest" description="Disordered" evidence="13">
    <location>
        <begin position="1"/>
        <end position="175"/>
    </location>
</feature>
<evidence type="ECO:0000256" key="1">
    <source>
        <dbReference type="ARBA" id="ARBA00004123"/>
    </source>
</evidence>
<evidence type="ECO:0000259" key="15">
    <source>
        <dbReference type="PROSITE" id="PS50051"/>
    </source>
</evidence>
<dbReference type="PANTHER" id="PTHR11630:SF66">
    <property type="entry name" value="DNA REPLICATION LICENSING FACTOR MCM4"/>
    <property type="match status" value="1"/>
</dbReference>
<comment type="catalytic activity">
    <reaction evidence="11">
        <text>ATP + H2O = ADP + phosphate + H(+)</text>
        <dbReference type="Rhea" id="RHEA:13065"/>
        <dbReference type="ChEBI" id="CHEBI:15377"/>
        <dbReference type="ChEBI" id="CHEBI:15378"/>
        <dbReference type="ChEBI" id="CHEBI:30616"/>
        <dbReference type="ChEBI" id="CHEBI:43474"/>
        <dbReference type="ChEBI" id="CHEBI:456216"/>
        <dbReference type="EC" id="3.6.4.12"/>
    </reaction>
</comment>
<dbReference type="GO" id="GO:0000727">
    <property type="term" value="P:double-strand break repair via break-induced replication"/>
    <property type="evidence" value="ECO:0007669"/>
    <property type="project" value="TreeGrafter"/>
</dbReference>
<dbReference type="SMART" id="SM00350">
    <property type="entry name" value="MCM"/>
    <property type="match status" value="1"/>
</dbReference>
<evidence type="ECO:0000256" key="9">
    <source>
        <dbReference type="ARBA" id="ARBA00023125"/>
    </source>
</evidence>
<evidence type="ECO:0000256" key="12">
    <source>
        <dbReference type="SAM" id="Coils"/>
    </source>
</evidence>
<dbReference type="OrthoDB" id="10251574at2759"/>
<gene>
    <name evidence="17" type="ORF">MGAL_10B074001</name>
</gene>
<dbReference type="InterPro" id="IPR006703">
    <property type="entry name" value="G_AIG1"/>
</dbReference>
<organism evidence="17 18">
    <name type="scientific">Mytilus galloprovincialis</name>
    <name type="common">Mediterranean mussel</name>
    <dbReference type="NCBI Taxonomy" id="29158"/>
    <lineage>
        <taxon>Eukaryota</taxon>
        <taxon>Metazoa</taxon>
        <taxon>Spiralia</taxon>
        <taxon>Lophotrochozoa</taxon>
        <taxon>Mollusca</taxon>
        <taxon>Bivalvia</taxon>
        <taxon>Autobranchia</taxon>
        <taxon>Pteriomorphia</taxon>
        <taxon>Mytilida</taxon>
        <taxon>Mytiloidea</taxon>
        <taxon>Mytilidae</taxon>
        <taxon>Mytilinae</taxon>
        <taxon>Mytilus</taxon>
    </lineage>
</organism>
<feature type="compositionally biased region" description="Polar residues" evidence="13">
    <location>
        <begin position="92"/>
        <end position="118"/>
    </location>
</feature>
<dbReference type="Gene3D" id="3.30.1640.10">
    <property type="entry name" value="mini-chromosome maintenance (MCM) complex, chain A, domain 1"/>
    <property type="match status" value="1"/>
</dbReference>
<dbReference type="PRINTS" id="PR01660">
    <property type="entry name" value="MCMPROTEIN4"/>
</dbReference>
<keyword evidence="14" id="KW-0472">Membrane</keyword>
<dbReference type="InterPro" id="IPR012340">
    <property type="entry name" value="NA-bd_OB-fold"/>
</dbReference>
<dbReference type="GO" id="GO:0016787">
    <property type="term" value="F:hydrolase activity"/>
    <property type="evidence" value="ECO:0007669"/>
    <property type="project" value="UniProtKB-KW"/>
</dbReference>
<dbReference type="GO" id="GO:0003697">
    <property type="term" value="F:single-stranded DNA binding"/>
    <property type="evidence" value="ECO:0007669"/>
    <property type="project" value="TreeGrafter"/>
</dbReference>
<dbReference type="GO" id="GO:0006271">
    <property type="term" value="P:DNA strand elongation involved in DNA replication"/>
    <property type="evidence" value="ECO:0007669"/>
    <property type="project" value="TreeGrafter"/>
</dbReference>
<dbReference type="InterPro" id="IPR008047">
    <property type="entry name" value="MCM_4"/>
</dbReference>
<reference evidence="17" key="1">
    <citation type="submission" date="2018-11" db="EMBL/GenBank/DDBJ databases">
        <authorList>
            <person name="Alioto T."/>
            <person name="Alioto T."/>
        </authorList>
    </citation>
    <scope>NUCLEOTIDE SEQUENCE</scope>
</reference>
<dbReference type="Pfam" id="PF14551">
    <property type="entry name" value="MCM_N"/>
    <property type="match status" value="1"/>
</dbReference>
<dbReference type="InterPro" id="IPR027417">
    <property type="entry name" value="P-loop_NTPase"/>
</dbReference>
<dbReference type="InterPro" id="IPR033762">
    <property type="entry name" value="MCM_OB"/>
</dbReference>
<name>A0A8B6FTE0_MYTGA</name>
<evidence type="ECO:0000256" key="14">
    <source>
        <dbReference type="SAM" id="Phobius"/>
    </source>
</evidence>
<dbReference type="Pfam" id="PF00493">
    <property type="entry name" value="MCM"/>
    <property type="match status" value="1"/>
</dbReference>
<feature type="compositionally biased region" description="Basic and acidic residues" evidence="13">
    <location>
        <begin position="140"/>
        <end position="150"/>
    </location>
</feature>
<evidence type="ECO:0000259" key="16">
    <source>
        <dbReference type="PROSITE" id="PS51720"/>
    </source>
</evidence>
<keyword evidence="18" id="KW-1185">Reference proteome</keyword>
<dbReference type="PROSITE" id="PS51720">
    <property type="entry name" value="G_AIG1"/>
    <property type="match status" value="1"/>
</dbReference>
<dbReference type="PROSITE" id="PS50051">
    <property type="entry name" value="MCM_2"/>
    <property type="match status" value="1"/>
</dbReference>
<evidence type="ECO:0000256" key="7">
    <source>
        <dbReference type="ARBA" id="ARBA00022806"/>
    </source>
</evidence>
<keyword evidence="14" id="KW-0812">Transmembrane</keyword>
<evidence type="ECO:0000256" key="3">
    <source>
        <dbReference type="ARBA" id="ARBA00008535"/>
    </source>
</evidence>